<dbReference type="EMBL" id="HBHQ01004801">
    <property type="protein sequence ID" value="CAD9811377.1"/>
    <property type="molecule type" value="Transcribed_RNA"/>
</dbReference>
<proteinExistence type="predicted"/>
<reference evidence="3" key="1">
    <citation type="submission" date="2021-01" db="EMBL/GenBank/DDBJ databases">
        <authorList>
            <person name="Corre E."/>
            <person name="Pelletier E."/>
            <person name="Niang G."/>
            <person name="Scheremetjew M."/>
            <person name="Finn R."/>
            <person name="Kale V."/>
            <person name="Holt S."/>
            <person name="Cochrane G."/>
            <person name="Meng A."/>
            <person name="Brown T."/>
            <person name="Cohen L."/>
        </authorList>
    </citation>
    <scope>NUCLEOTIDE SEQUENCE</scope>
    <source>
        <strain evidence="3">CCMP2084</strain>
    </source>
</reference>
<feature type="compositionally biased region" description="Acidic residues" evidence="1">
    <location>
        <begin position="41"/>
        <end position="51"/>
    </location>
</feature>
<evidence type="ECO:0000313" key="3">
    <source>
        <dbReference type="EMBL" id="CAD9811377.1"/>
    </source>
</evidence>
<accession>A0A6T7G6C0</accession>
<feature type="region of interest" description="Disordered" evidence="1">
    <location>
        <begin position="1"/>
        <end position="56"/>
    </location>
</feature>
<gene>
    <name evidence="2" type="ORF">ASEP1449_LOCUS3201</name>
    <name evidence="3" type="ORF">ASEP1449_LOCUS3202</name>
</gene>
<organism evidence="3">
    <name type="scientific">Attheya septentrionalis</name>
    <dbReference type="NCBI Taxonomy" id="420275"/>
    <lineage>
        <taxon>Eukaryota</taxon>
        <taxon>Sar</taxon>
        <taxon>Stramenopiles</taxon>
        <taxon>Ochrophyta</taxon>
        <taxon>Bacillariophyta</taxon>
        <taxon>Coscinodiscophyceae</taxon>
        <taxon>Chaetocerotophycidae</taxon>
        <taxon>Chaetocerotales</taxon>
        <taxon>Attheyaceae</taxon>
        <taxon>Attheya</taxon>
    </lineage>
</organism>
<protein>
    <submittedName>
        <fullName evidence="3">Uncharacterized protein</fullName>
    </submittedName>
</protein>
<dbReference type="AlphaFoldDB" id="A0A6T7G6C0"/>
<name>A0A6T7G6C0_9STRA</name>
<feature type="compositionally biased region" description="Polar residues" evidence="1">
    <location>
        <begin position="26"/>
        <end position="38"/>
    </location>
</feature>
<evidence type="ECO:0000313" key="2">
    <source>
        <dbReference type="EMBL" id="CAD9811376.1"/>
    </source>
</evidence>
<evidence type="ECO:0000256" key="1">
    <source>
        <dbReference type="SAM" id="MobiDB-lite"/>
    </source>
</evidence>
<feature type="compositionally biased region" description="Low complexity" evidence="1">
    <location>
        <begin position="428"/>
        <end position="444"/>
    </location>
</feature>
<feature type="compositionally biased region" description="Basic and acidic residues" evidence="1">
    <location>
        <begin position="445"/>
        <end position="455"/>
    </location>
</feature>
<feature type="region of interest" description="Disordered" evidence="1">
    <location>
        <begin position="379"/>
        <end position="456"/>
    </location>
</feature>
<sequence length="470" mass="50456">MMEEALQAIHQTPSPSGRSAPIDIVPNSSRQRYHTNPTTDDSSDEDADAGETDLFRDMVGSVPRHASSLSMRGGSLIHRGRLGAGGARSLPPPRAPFLSSQTDPNDRLHSMPVMSLPECAESISSSVDDDGQLGTSFQKSYGSLRESSFAAPNRSIGAASYTHHHVRFAASPVDRQNSHGDDSGRSAFFPSSLPTYMDGDLNLVQQRWEQHSTTSSNSATVALETQQGLLSSQLDNASSTTAVPIPVGGGGGGGIGGALGEYECNSPKRQPFIGSMTRSEEPGEPFRNGPAEDTVDGGGSSLTAFSVLESARQQTPGLGVSFSVEEVEGARESVTRLAASFQEFTVEQRPHNHRQEGAHESVTRPAASFQEFTMEQRLAGQHGHNHHQQRSSLHPPETDMSGMDEFTLDSTTEGVDGGGIGAILYTSELQPPHAQPQQEPQHPLDYSHDVDRPDYDEYADTIGAFDLEFE</sequence>
<dbReference type="EMBL" id="HBHQ01004800">
    <property type="protein sequence ID" value="CAD9811376.1"/>
    <property type="molecule type" value="Transcribed_RNA"/>
</dbReference>